<evidence type="ECO:0000259" key="2">
    <source>
        <dbReference type="PROSITE" id="PS51425"/>
    </source>
</evidence>
<dbReference type="AlphaFoldDB" id="A0A0M0K4C1"/>
<dbReference type="PANTHER" id="PTHR11199">
    <property type="entry name" value="STROMAL ANTIGEN"/>
    <property type="match status" value="1"/>
</dbReference>
<dbReference type="GO" id="GO:0008278">
    <property type="term" value="C:cohesin complex"/>
    <property type="evidence" value="ECO:0007669"/>
    <property type="project" value="TreeGrafter"/>
</dbReference>
<dbReference type="InterPro" id="IPR020839">
    <property type="entry name" value="SCD"/>
</dbReference>
<evidence type="ECO:0000256" key="1">
    <source>
        <dbReference type="SAM" id="MobiDB-lite"/>
    </source>
</evidence>
<evidence type="ECO:0000313" key="3">
    <source>
        <dbReference type="EMBL" id="KOO33670.1"/>
    </source>
</evidence>
<dbReference type="Pfam" id="PF08514">
    <property type="entry name" value="STAG"/>
    <property type="match status" value="1"/>
</dbReference>
<dbReference type="InterPro" id="IPR039662">
    <property type="entry name" value="Cohesin_Scc3/SA"/>
</dbReference>
<dbReference type="InterPro" id="IPR013721">
    <property type="entry name" value="STAG"/>
</dbReference>
<sequence>MPLAQPATPPAAQCMKRLDDSSSDEEARSPADRLSPACRVLASIDVNSPVRSAACAPAPLPTSVPRAHSPMAKRQLAADAAAAALEPQMARTQAAAARAHSLLPFVVDDPGGDTVDDPGGGTQAATAAATATQPPPAKTKRMRATRDATADDEEVEGARVPAAAASGRAPAAEDDSLKPRSLYECIELASEGSEHASTILNISVDGWIEVYKSNAASGLVAWANVAVRAGGIEMVHLSLADLPKLPEGADPIEELLTEEKREMLITAASDNGWYVEPYPLSDKKLTKAFKRGLWKLMETLLEKVKHEILYDEVLMPWLLEWLMICSQCNHRGVRHTAVEFAMAAFERLAHIAKELRSARQNAERLSSGKRRKDAMGQALSANAEQLAAHEEAVRDMLSTIFDQVISYRYRDTHEDIRAACIASLGRGLRVLPSFCDDKHLKYMGWQLSDIQSAAVRLASLQALGHVYKAFDEIKDLTPVRHFTERFESRLLSMIKDVDDSVAVEAIRLELGLLKSFASTKRAALHLMCQRDVQQKLWTALGPLIQLHLKDDSPTATEGGAEA</sequence>
<dbReference type="PANTHER" id="PTHR11199:SF0">
    <property type="entry name" value="LD34181P-RELATED"/>
    <property type="match status" value="1"/>
</dbReference>
<name>A0A0M0K4C1_9EUKA</name>
<feature type="region of interest" description="Disordered" evidence="1">
    <location>
        <begin position="110"/>
        <end position="176"/>
    </location>
</feature>
<dbReference type="GO" id="GO:0000785">
    <property type="term" value="C:chromatin"/>
    <property type="evidence" value="ECO:0007669"/>
    <property type="project" value="TreeGrafter"/>
</dbReference>
<dbReference type="InterPro" id="IPR016024">
    <property type="entry name" value="ARM-type_fold"/>
</dbReference>
<dbReference type="SUPFAM" id="SSF48371">
    <property type="entry name" value="ARM repeat"/>
    <property type="match status" value="1"/>
</dbReference>
<organism evidence="3 4">
    <name type="scientific">Chrysochromulina tobinii</name>
    <dbReference type="NCBI Taxonomy" id="1460289"/>
    <lineage>
        <taxon>Eukaryota</taxon>
        <taxon>Haptista</taxon>
        <taxon>Haptophyta</taxon>
        <taxon>Prymnesiophyceae</taxon>
        <taxon>Prymnesiales</taxon>
        <taxon>Chrysochromulinaceae</taxon>
        <taxon>Chrysochromulina</taxon>
    </lineage>
</organism>
<dbReference type="GO" id="GO:0005634">
    <property type="term" value="C:nucleus"/>
    <property type="evidence" value="ECO:0007669"/>
    <property type="project" value="TreeGrafter"/>
</dbReference>
<evidence type="ECO:0000313" key="4">
    <source>
        <dbReference type="Proteomes" id="UP000037460"/>
    </source>
</evidence>
<dbReference type="Gene3D" id="1.25.10.10">
    <property type="entry name" value="Leucine-rich Repeat Variant"/>
    <property type="match status" value="1"/>
</dbReference>
<dbReference type="InterPro" id="IPR011989">
    <property type="entry name" value="ARM-like"/>
</dbReference>
<dbReference type="PROSITE" id="PS51425">
    <property type="entry name" value="SCD"/>
    <property type="match status" value="1"/>
</dbReference>
<accession>A0A0M0K4C1</accession>
<gene>
    <name evidence="3" type="ORF">Ctob_014517</name>
</gene>
<feature type="region of interest" description="Disordered" evidence="1">
    <location>
        <begin position="1"/>
        <end position="35"/>
    </location>
</feature>
<feature type="compositionally biased region" description="Basic and acidic residues" evidence="1">
    <location>
        <begin position="16"/>
        <end position="31"/>
    </location>
</feature>
<dbReference type="Proteomes" id="UP000037460">
    <property type="component" value="Unassembled WGS sequence"/>
</dbReference>
<dbReference type="OrthoDB" id="498590at2759"/>
<dbReference type="GO" id="GO:0007062">
    <property type="term" value="P:sister chromatid cohesion"/>
    <property type="evidence" value="ECO:0007669"/>
    <property type="project" value="UniProtKB-ARBA"/>
</dbReference>
<proteinExistence type="predicted"/>
<feature type="domain" description="SCD" evidence="2">
    <location>
        <begin position="405"/>
        <end position="493"/>
    </location>
</feature>
<feature type="compositionally biased region" description="Low complexity" evidence="1">
    <location>
        <begin position="158"/>
        <end position="170"/>
    </location>
</feature>
<reference evidence="4" key="1">
    <citation type="journal article" date="2015" name="PLoS Genet.">
        <title>Genome Sequence and Transcriptome Analyses of Chrysochromulina tobin: Metabolic Tools for Enhanced Algal Fitness in the Prominent Order Prymnesiales (Haptophyceae).</title>
        <authorList>
            <person name="Hovde B.T."/>
            <person name="Deodato C.R."/>
            <person name="Hunsperger H.M."/>
            <person name="Ryken S.A."/>
            <person name="Yost W."/>
            <person name="Jha R.K."/>
            <person name="Patterson J."/>
            <person name="Monnat R.J. Jr."/>
            <person name="Barlow S.B."/>
            <person name="Starkenburg S.R."/>
            <person name="Cattolico R.A."/>
        </authorList>
    </citation>
    <scope>NUCLEOTIDE SEQUENCE</scope>
    <source>
        <strain evidence="4">CCMP291</strain>
    </source>
</reference>
<keyword evidence="4" id="KW-1185">Reference proteome</keyword>
<comment type="caution">
    <text evidence="3">The sequence shown here is derived from an EMBL/GenBank/DDBJ whole genome shotgun (WGS) entry which is preliminary data.</text>
</comment>
<feature type="compositionally biased region" description="Low complexity" evidence="1">
    <location>
        <begin position="123"/>
        <end position="132"/>
    </location>
</feature>
<dbReference type="EMBL" id="JWZX01001458">
    <property type="protein sequence ID" value="KOO33670.1"/>
    <property type="molecule type" value="Genomic_DNA"/>
</dbReference>
<dbReference type="GO" id="GO:0003682">
    <property type="term" value="F:chromatin binding"/>
    <property type="evidence" value="ECO:0007669"/>
    <property type="project" value="TreeGrafter"/>
</dbReference>
<feature type="non-terminal residue" evidence="3">
    <location>
        <position position="562"/>
    </location>
</feature>
<feature type="compositionally biased region" description="Low complexity" evidence="1">
    <location>
        <begin position="1"/>
        <end position="13"/>
    </location>
</feature>
<dbReference type="Pfam" id="PF21581">
    <property type="entry name" value="SCD"/>
    <property type="match status" value="1"/>
</dbReference>
<protein>
    <submittedName>
        <fullName evidence="3">Cohesin subunit sa-3</fullName>
    </submittedName>
</protein>